<dbReference type="InterPro" id="IPR020843">
    <property type="entry name" value="ER"/>
</dbReference>
<dbReference type="Gene3D" id="3.40.50.720">
    <property type="entry name" value="NAD(P)-binding Rossmann-like Domain"/>
    <property type="match status" value="1"/>
</dbReference>
<dbReference type="PANTHER" id="PTHR45348">
    <property type="entry name" value="HYPOTHETICAL OXIDOREDUCTASE (EUROFUNG)"/>
    <property type="match status" value="1"/>
</dbReference>
<proteinExistence type="predicted"/>
<dbReference type="GO" id="GO:0016651">
    <property type="term" value="F:oxidoreductase activity, acting on NAD(P)H"/>
    <property type="evidence" value="ECO:0007669"/>
    <property type="project" value="InterPro"/>
</dbReference>
<dbReference type="OrthoDB" id="3233595at2759"/>
<dbReference type="Pfam" id="PF08240">
    <property type="entry name" value="ADH_N"/>
    <property type="match status" value="1"/>
</dbReference>
<dbReference type="AlphaFoldDB" id="A0A0D0ASQ1"/>
<dbReference type="Gene3D" id="3.90.180.10">
    <property type="entry name" value="Medium-chain alcohol dehydrogenases, catalytic domain"/>
    <property type="match status" value="1"/>
</dbReference>
<dbReference type="STRING" id="930992.A0A0D0ASQ1"/>
<dbReference type="SUPFAM" id="SSF51735">
    <property type="entry name" value="NAD(P)-binding Rossmann-fold domains"/>
    <property type="match status" value="1"/>
</dbReference>
<dbReference type="InterPro" id="IPR013154">
    <property type="entry name" value="ADH-like_N"/>
</dbReference>
<dbReference type="EMBL" id="KN835184">
    <property type="protein sequence ID" value="KIK44781.1"/>
    <property type="molecule type" value="Genomic_DNA"/>
</dbReference>
<sequence>MSTQQALWLPGIGQEFVVGIKEIDAPGSGELRVRIISSGLNPLDWKIQERGFIFVKSYPAVIGEEAAGIVEAVGEGVTDFKEGDRVFFQAKLESKFSTFQQYCIVIAGSAAKIPDNISFDQAASVQVALIPFVVALYAQRPEGLAYLAPWLEGGNGKYAGQPILIMGGTSTVGQYAIQLARLSGFSPIITTASSHNTKLLSSLGATHVLSRKLSTTSLKDAIANITSTPIMLAFDAVSLPDTQQTAHDIVATGGMIITVTTPRVENKHEDKVVQQVFGFFHLPPNRELGKSFMPVLTQWLADGIIKPNAVEVVPGGLNGVSSGLQRLKDNLVSGKKLVVHPWQTA</sequence>
<dbReference type="CDD" id="cd08249">
    <property type="entry name" value="enoyl_reductase_like"/>
    <property type="match status" value="1"/>
</dbReference>
<dbReference type="InterPro" id="IPR036291">
    <property type="entry name" value="NAD(P)-bd_dom_sf"/>
</dbReference>
<dbReference type="SMART" id="SM00829">
    <property type="entry name" value="PKS_ER"/>
    <property type="match status" value="1"/>
</dbReference>
<dbReference type="SUPFAM" id="SSF50129">
    <property type="entry name" value="GroES-like"/>
    <property type="match status" value="1"/>
</dbReference>
<feature type="domain" description="Enoyl reductase (ER)" evidence="1">
    <location>
        <begin position="13"/>
        <end position="338"/>
    </location>
</feature>
<keyword evidence="3" id="KW-1185">Reference proteome</keyword>
<evidence type="ECO:0000313" key="2">
    <source>
        <dbReference type="EMBL" id="KIK44781.1"/>
    </source>
</evidence>
<name>A0A0D0ASQ1_9AGAM</name>
<evidence type="ECO:0000259" key="1">
    <source>
        <dbReference type="SMART" id="SM00829"/>
    </source>
</evidence>
<reference evidence="2 3" key="1">
    <citation type="submission" date="2014-04" db="EMBL/GenBank/DDBJ databases">
        <authorList>
            <consortium name="DOE Joint Genome Institute"/>
            <person name="Kuo A."/>
            <person name="Ruytinx J."/>
            <person name="Rineau F."/>
            <person name="Colpaert J."/>
            <person name="Kohler A."/>
            <person name="Nagy L.G."/>
            <person name="Floudas D."/>
            <person name="Copeland A."/>
            <person name="Barry K.W."/>
            <person name="Cichocki N."/>
            <person name="Veneault-Fourrey C."/>
            <person name="LaButti K."/>
            <person name="Lindquist E.A."/>
            <person name="Lipzen A."/>
            <person name="Lundell T."/>
            <person name="Morin E."/>
            <person name="Murat C."/>
            <person name="Sun H."/>
            <person name="Tunlid A."/>
            <person name="Henrissat B."/>
            <person name="Grigoriev I.V."/>
            <person name="Hibbett D.S."/>
            <person name="Martin F."/>
            <person name="Nordberg H.P."/>
            <person name="Cantor M.N."/>
            <person name="Hua S.X."/>
        </authorList>
    </citation>
    <scope>NUCLEOTIDE SEQUENCE [LARGE SCALE GENOMIC DNA]</scope>
    <source>
        <strain evidence="2 3">UH-Slu-Lm8-n1</strain>
    </source>
</reference>
<dbReference type="PANTHER" id="PTHR45348:SF2">
    <property type="entry name" value="ZINC-TYPE ALCOHOL DEHYDROGENASE-LIKE PROTEIN C2E1P3.01"/>
    <property type="match status" value="1"/>
</dbReference>
<dbReference type="Pfam" id="PF00107">
    <property type="entry name" value="ADH_zinc_N"/>
    <property type="match status" value="1"/>
</dbReference>
<gene>
    <name evidence="2" type="ORF">CY34DRAFT_599256</name>
</gene>
<dbReference type="HOGENOM" id="CLU_026673_16_5_1"/>
<protein>
    <recommendedName>
        <fullName evidence="1">Enoyl reductase (ER) domain-containing protein</fullName>
    </recommendedName>
</protein>
<dbReference type="InterPro" id="IPR047122">
    <property type="entry name" value="Trans-enoyl_RdTase-like"/>
</dbReference>
<accession>A0A0D0ASQ1</accession>
<evidence type="ECO:0000313" key="3">
    <source>
        <dbReference type="Proteomes" id="UP000054485"/>
    </source>
</evidence>
<organism evidence="2 3">
    <name type="scientific">Suillus luteus UH-Slu-Lm8-n1</name>
    <dbReference type="NCBI Taxonomy" id="930992"/>
    <lineage>
        <taxon>Eukaryota</taxon>
        <taxon>Fungi</taxon>
        <taxon>Dikarya</taxon>
        <taxon>Basidiomycota</taxon>
        <taxon>Agaricomycotina</taxon>
        <taxon>Agaricomycetes</taxon>
        <taxon>Agaricomycetidae</taxon>
        <taxon>Boletales</taxon>
        <taxon>Suillineae</taxon>
        <taxon>Suillaceae</taxon>
        <taxon>Suillus</taxon>
    </lineage>
</organism>
<dbReference type="InterPro" id="IPR011032">
    <property type="entry name" value="GroES-like_sf"/>
</dbReference>
<reference evidence="3" key="2">
    <citation type="submission" date="2015-01" db="EMBL/GenBank/DDBJ databases">
        <title>Evolutionary Origins and Diversification of the Mycorrhizal Mutualists.</title>
        <authorList>
            <consortium name="DOE Joint Genome Institute"/>
            <consortium name="Mycorrhizal Genomics Consortium"/>
            <person name="Kohler A."/>
            <person name="Kuo A."/>
            <person name="Nagy L.G."/>
            <person name="Floudas D."/>
            <person name="Copeland A."/>
            <person name="Barry K.W."/>
            <person name="Cichocki N."/>
            <person name="Veneault-Fourrey C."/>
            <person name="LaButti K."/>
            <person name="Lindquist E.A."/>
            <person name="Lipzen A."/>
            <person name="Lundell T."/>
            <person name="Morin E."/>
            <person name="Murat C."/>
            <person name="Riley R."/>
            <person name="Ohm R."/>
            <person name="Sun H."/>
            <person name="Tunlid A."/>
            <person name="Henrissat B."/>
            <person name="Grigoriev I.V."/>
            <person name="Hibbett D.S."/>
            <person name="Martin F."/>
        </authorList>
    </citation>
    <scope>NUCLEOTIDE SEQUENCE [LARGE SCALE GENOMIC DNA]</scope>
    <source>
        <strain evidence="3">UH-Slu-Lm8-n1</strain>
    </source>
</reference>
<dbReference type="Proteomes" id="UP000054485">
    <property type="component" value="Unassembled WGS sequence"/>
</dbReference>
<dbReference type="FunCoup" id="A0A0D0ASQ1">
    <property type="interactions" value="11"/>
</dbReference>
<dbReference type="InParanoid" id="A0A0D0ASQ1"/>
<dbReference type="InterPro" id="IPR013149">
    <property type="entry name" value="ADH-like_C"/>
</dbReference>